<reference evidence="3" key="1">
    <citation type="submission" date="2017-08" db="EMBL/GenBank/DDBJ databases">
        <authorList>
            <person name="de Groot N.N."/>
        </authorList>
    </citation>
    <scope>NUCLEOTIDE SEQUENCE [LARGE SCALE GENOMIC DNA]</scope>
</reference>
<keyword evidence="3" id="KW-1185">Reference proteome</keyword>
<organism evidence="2 3">
    <name type="scientific">Mycobacterium phage Phabba</name>
    <dbReference type="NCBI Taxonomy" id="2027899"/>
    <lineage>
        <taxon>Viruses</taxon>
        <taxon>Duplodnaviria</taxon>
        <taxon>Heunggongvirae</taxon>
        <taxon>Uroviricota</taxon>
        <taxon>Caudoviricetes</taxon>
        <taxon>Ceeclamvirinae</taxon>
        <taxon>Myrnavirus</taxon>
        <taxon>Myrnavirus phabba</taxon>
        <taxon>Myranavirus phabba</taxon>
    </lineage>
</organism>
<dbReference type="Proteomes" id="UP000226037">
    <property type="component" value="Segment"/>
</dbReference>
<feature type="domain" description="ATP-grasp" evidence="1">
    <location>
        <begin position="75"/>
        <end position="254"/>
    </location>
</feature>
<proteinExistence type="predicted"/>
<accession>A0A249XT19</accession>
<sequence>MIVTHKNWLAKGFTEKLTDRVVKQDFGFDINPDTAWDTVWWAPGAWVASAYKAGVRLPLTSCGPRWLDSLSQTKYTGRTVSTMTVRESIDWFETIMGPGDEIEFFVKLPEAKLDDFPARTHLVNRHWATTIGQYHLPDDALIQLQGLVDFTTEWRFWVADGRITAHSLYRAHRMGMEMIWGSEGFPGGLDGDLAFNTELNDAADLVEKLLDDPAVAKPRGFVLDVGTTPSGQAWVVEANAAWSSGPYDASPQGVFESIVASHDWANESLFHWDPNPALYTKAGALRVTHV</sequence>
<dbReference type="InterPro" id="IPR041261">
    <property type="entry name" value="R2K_2"/>
</dbReference>
<evidence type="ECO:0000313" key="3">
    <source>
        <dbReference type="Proteomes" id="UP000226037"/>
    </source>
</evidence>
<evidence type="ECO:0000259" key="1">
    <source>
        <dbReference type="Pfam" id="PF18299"/>
    </source>
</evidence>
<name>A0A249XT19_9CAUD</name>
<gene>
    <name evidence="2" type="ORF">SEA_PHABBA_263</name>
</gene>
<evidence type="ECO:0000313" key="2">
    <source>
        <dbReference type="EMBL" id="ASZ74800.1"/>
    </source>
</evidence>
<dbReference type="Pfam" id="PF18299">
    <property type="entry name" value="R2K_2"/>
    <property type="match status" value="1"/>
</dbReference>
<protein>
    <recommendedName>
        <fullName evidence="1">ATP-grasp domain-containing protein</fullName>
    </recommendedName>
</protein>
<dbReference type="EMBL" id="MF668280">
    <property type="protein sequence ID" value="ASZ74800.1"/>
    <property type="molecule type" value="Genomic_DNA"/>
</dbReference>